<name>A0A0K2VZG0_MESPL</name>
<organism evidence="1 2">
    <name type="scientific">Mesorhizobium plurifarium</name>
    <dbReference type="NCBI Taxonomy" id="69974"/>
    <lineage>
        <taxon>Bacteria</taxon>
        <taxon>Pseudomonadati</taxon>
        <taxon>Pseudomonadota</taxon>
        <taxon>Alphaproteobacteria</taxon>
        <taxon>Hyphomicrobiales</taxon>
        <taxon>Phyllobacteriaceae</taxon>
        <taxon>Mesorhizobium</taxon>
    </lineage>
</organism>
<gene>
    <name evidence="1" type="ORF">MPL1032_230129</name>
</gene>
<evidence type="ECO:0000313" key="1">
    <source>
        <dbReference type="EMBL" id="CDX57974.1"/>
    </source>
</evidence>
<evidence type="ECO:0000313" key="2">
    <source>
        <dbReference type="Proteomes" id="UP000182888"/>
    </source>
</evidence>
<protein>
    <submittedName>
        <fullName evidence="1">Uncharacterized protein</fullName>
    </submittedName>
</protein>
<reference evidence="2" key="1">
    <citation type="submission" date="2014-08" db="EMBL/GenBank/DDBJ databases">
        <authorList>
            <person name="Edwards T."/>
        </authorList>
    </citation>
    <scope>NUCLEOTIDE SEQUENCE [LARGE SCALE GENOMIC DNA]</scope>
</reference>
<dbReference type="Proteomes" id="UP000182888">
    <property type="component" value="Unassembled WGS sequence"/>
</dbReference>
<dbReference type="AlphaFoldDB" id="A0A0K2VZG0"/>
<sequence>MKLRRSIIAISGQVAPRRAWMFVTRLIYGPKMTTFGAKTNPLLDRPLAITTYVDRRAFAAESGCSRGPMPECKVRSPFM</sequence>
<accession>A0A0K2VZG0</accession>
<dbReference type="EMBL" id="CCND01000016">
    <property type="protein sequence ID" value="CDX57974.1"/>
    <property type="molecule type" value="Genomic_DNA"/>
</dbReference>
<proteinExistence type="predicted"/>